<dbReference type="GO" id="GO:0005524">
    <property type="term" value="F:ATP binding"/>
    <property type="evidence" value="ECO:0007669"/>
    <property type="project" value="UniProtKB-UniRule"/>
</dbReference>
<evidence type="ECO:0000256" key="8">
    <source>
        <dbReference type="HAMAP-Rule" id="MF_01161"/>
    </source>
</evidence>
<evidence type="ECO:0000256" key="4">
    <source>
        <dbReference type="ARBA" id="ARBA00022694"/>
    </source>
</evidence>
<dbReference type="HAMAP" id="MF_01161">
    <property type="entry name" value="tRNA_Ile_lys_synt"/>
    <property type="match status" value="1"/>
</dbReference>
<dbReference type="GO" id="GO:0032267">
    <property type="term" value="F:tRNA(Ile)-lysidine synthase activity"/>
    <property type="evidence" value="ECO:0007669"/>
    <property type="project" value="UniProtKB-EC"/>
</dbReference>
<comment type="function">
    <text evidence="8">Ligates lysine onto the cytidine present at position 34 of the AUA codon-specific tRNA(Ile) that contains the anticodon CAU, in an ATP-dependent manner. Cytidine is converted to lysidine, thus changing the amino acid specificity of the tRNA from methionine to isoleucine.</text>
</comment>
<dbReference type="PANTHER" id="PTHR43033">
    <property type="entry name" value="TRNA(ILE)-LYSIDINE SYNTHASE-RELATED"/>
    <property type="match status" value="1"/>
</dbReference>
<keyword evidence="4 8" id="KW-0819">tRNA processing</keyword>
<gene>
    <name evidence="8 10" type="primary">tilS</name>
    <name evidence="10" type="ORF">MQE35_00180</name>
</gene>
<evidence type="ECO:0000256" key="6">
    <source>
        <dbReference type="ARBA" id="ARBA00022840"/>
    </source>
</evidence>
<dbReference type="InterPro" id="IPR012796">
    <property type="entry name" value="Lysidine-tRNA-synth_C"/>
</dbReference>
<evidence type="ECO:0000259" key="9">
    <source>
        <dbReference type="SMART" id="SM00977"/>
    </source>
</evidence>
<comment type="catalytic activity">
    <reaction evidence="7 8">
        <text>cytidine(34) in tRNA(Ile2) + L-lysine + ATP = lysidine(34) in tRNA(Ile2) + AMP + diphosphate + H(+)</text>
        <dbReference type="Rhea" id="RHEA:43744"/>
        <dbReference type="Rhea" id="RHEA-COMP:10625"/>
        <dbReference type="Rhea" id="RHEA-COMP:10670"/>
        <dbReference type="ChEBI" id="CHEBI:15378"/>
        <dbReference type="ChEBI" id="CHEBI:30616"/>
        <dbReference type="ChEBI" id="CHEBI:32551"/>
        <dbReference type="ChEBI" id="CHEBI:33019"/>
        <dbReference type="ChEBI" id="CHEBI:82748"/>
        <dbReference type="ChEBI" id="CHEBI:83665"/>
        <dbReference type="ChEBI" id="CHEBI:456215"/>
        <dbReference type="EC" id="6.3.4.19"/>
    </reaction>
</comment>
<dbReference type="NCBIfam" id="TIGR02432">
    <property type="entry name" value="lysidine_TilS_N"/>
    <property type="match status" value="1"/>
</dbReference>
<dbReference type="SUPFAM" id="SSF56037">
    <property type="entry name" value="PheT/TilS domain"/>
    <property type="match status" value="1"/>
</dbReference>
<dbReference type="GO" id="GO:0006400">
    <property type="term" value="P:tRNA modification"/>
    <property type="evidence" value="ECO:0007669"/>
    <property type="project" value="UniProtKB-UniRule"/>
</dbReference>
<dbReference type="SMART" id="SM00977">
    <property type="entry name" value="TilS_C"/>
    <property type="match status" value="1"/>
</dbReference>
<dbReference type="KEGG" id="fbm:MQE35_00180"/>
<sequence>MLNSFKKHITTNFPFLFNSKLLLAVSGGVDSIVLTHLCRKCKLDVALAHCNFKLRGAESDDDEKFVISIANHLNIEVFVESFDTTSYAEDNNLSIQMAARELRYRWFKQLSNALGFRYIVTAHQAEDNLETFLINLSRGAGLEGLTGIPPTNKKVVRPLLPFSREEITIYAIENNIKWREDSSNIEIKYLRNRLRHKVIPELRKINPHLISNFQNTIKFLKGSSQIVKSHTEYLKSSLFIREEGIIKIPVSQLLKLKPRKPYLYEIFKEFGFTAWDDVESLLTAGSGKQIFSPTHRMIKDREYLLIKNTEKNNSLKEFFINEGEEYVMRPLAMSFFTVNKINENNDSVIYIDKEKLKFPLIVRKRKEGDYFYPFGMKGKKKLSKFFKDEKYSLLDKENQWLLCSGNEIIWVIGKRADDRFKVTEKTSEIIKIKAH</sequence>
<evidence type="ECO:0000256" key="5">
    <source>
        <dbReference type="ARBA" id="ARBA00022741"/>
    </source>
</evidence>
<evidence type="ECO:0000256" key="1">
    <source>
        <dbReference type="ARBA" id="ARBA00004496"/>
    </source>
</evidence>
<dbReference type="Pfam" id="PF11734">
    <property type="entry name" value="TilS_C"/>
    <property type="match status" value="1"/>
</dbReference>
<dbReference type="Gene3D" id="3.40.50.620">
    <property type="entry name" value="HUPs"/>
    <property type="match status" value="1"/>
</dbReference>
<keyword evidence="5 8" id="KW-0547">Nucleotide-binding</keyword>
<dbReference type="NCBIfam" id="TIGR02433">
    <property type="entry name" value="lysidine_TilS_C"/>
    <property type="match status" value="1"/>
</dbReference>
<keyword evidence="2 8" id="KW-0963">Cytoplasm</keyword>
<feature type="domain" description="Lysidine-tRNA(Ile) synthetase C-terminal" evidence="9">
    <location>
        <begin position="360"/>
        <end position="432"/>
    </location>
</feature>
<evidence type="ECO:0000256" key="3">
    <source>
        <dbReference type="ARBA" id="ARBA00022598"/>
    </source>
</evidence>
<reference evidence="10" key="1">
    <citation type="submission" date="2022-03" db="EMBL/GenBank/DDBJ databases">
        <title>Description of Abyssus ytuae gen. nov., sp. nov., a novel member of the family Flavobacteriaceae isolated from the sediment of Mariana Trench.</title>
        <authorList>
            <person name="Zhang J."/>
            <person name="Xu X."/>
        </authorList>
    </citation>
    <scope>NUCLEOTIDE SEQUENCE</scope>
    <source>
        <strain evidence="10">MT3330</strain>
    </source>
</reference>
<dbReference type="AlphaFoldDB" id="A0A9E6ZNR6"/>
<dbReference type="EMBL" id="CP094358">
    <property type="protein sequence ID" value="UOB17730.1"/>
    <property type="molecule type" value="Genomic_DNA"/>
</dbReference>
<keyword evidence="11" id="KW-1185">Reference proteome</keyword>
<dbReference type="Proteomes" id="UP000831290">
    <property type="component" value="Chromosome"/>
</dbReference>
<dbReference type="GO" id="GO:0005737">
    <property type="term" value="C:cytoplasm"/>
    <property type="evidence" value="ECO:0007669"/>
    <property type="project" value="UniProtKB-SubCell"/>
</dbReference>
<dbReference type="InterPro" id="IPR012094">
    <property type="entry name" value="tRNA_Ile_lys_synt"/>
</dbReference>
<dbReference type="RefSeq" id="WP_255843408.1">
    <property type="nucleotide sequence ID" value="NZ_CP094358.1"/>
</dbReference>
<proteinExistence type="inferred from homology"/>
<name>A0A9E6ZNR6_9FLAO</name>
<dbReference type="Pfam" id="PF01171">
    <property type="entry name" value="ATP_bind_3"/>
    <property type="match status" value="1"/>
</dbReference>
<dbReference type="InterPro" id="IPR011063">
    <property type="entry name" value="TilS/TtcA_N"/>
</dbReference>
<comment type="similarity">
    <text evidence="8">Belongs to the tRNA(Ile)-lysidine synthase family.</text>
</comment>
<protein>
    <recommendedName>
        <fullName evidence="8">tRNA(Ile)-lysidine synthase</fullName>
        <ecNumber evidence="8">6.3.4.19</ecNumber>
    </recommendedName>
    <alternativeName>
        <fullName evidence="8">tRNA(Ile)-2-lysyl-cytidine synthase</fullName>
    </alternativeName>
    <alternativeName>
        <fullName evidence="8">tRNA(Ile)-lysidine synthetase</fullName>
    </alternativeName>
</protein>
<dbReference type="PANTHER" id="PTHR43033:SF1">
    <property type="entry name" value="TRNA(ILE)-LYSIDINE SYNTHASE-RELATED"/>
    <property type="match status" value="1"/>
</dbReference>
<dbReference type="EC" id="6.3.4.19" evidence="8"/>
<feature type="binding site" evidence="8">
    <location>
        <begin position="26"/>
        <end position="31"/>
    </location>
    <ligand>
        <name>ATP</name>
        <dbReference type="ChEBI" id="CHEBI:30616"/>
    </ligand>
</feature>
<dbReference type="CDD" id="cd01992">
    <property type="entry name" value="TilS_N"/>
    <property type="match status" value="1"/>
</dbReference>
<accession>A0A9E6ZNR6</accession>
<evidence type="ECO:0000256" key="7">
    <source>
        <dbReference type="ARBA" id="ARBA00048539"/>
    </source>
</evidence>
<comment type="domain">
    <text evidence="8">The N-terminal region contains the highly conserved SGGXDS motif, predicted to be a P-loop motif involved in ATP binding.</text>
</comment>
<dbReference type="SUPFAM" id="SSF52402">
    <property type="entry name" value="Adenine nucleotide alpha hydrolases-like"/>
    <property type="match status" value="1"/>
</dbReference>
<organism evidence="10 11">
    <name type="scientific">Abyssalbus ytuae</name>
    <dbReference type="NCBI Taxonomy" id="2926907"/>
    <lineage>
        <taxon>Bacteria</taxon>
        <taxon>Pseudomonadati</taxon>
        <taxon>Bacteroidota</taxon>
        <taxon>Flavobacteriia</taxon>
        <taxon>Flavobacteriales</taxon>
        <taxon>Flavobacteriaceae</taxon>
        <taxon>Abyssalbus</taxon>
    </lineage>
</organism>
<keyword evidence="6 8" id="KW-0067">ATP-binding</keyword>
<evidence type="ECO:0000256" key="2">
    <source>
        <dbReference type="ARBA" id="ARBA00022490"/>
    </source>
</evidence>
<dbReference type="InterPro" id="IPR014729">
    <property type="entry name" value="Rossmann-like_a/b/a_fold"/>
</dbReference>
<keyword evidence="3 8" id="KW-0436">Ligase</keyword>
<comment type="subcellular location">
    <subcellularLocation>
        <location evidence="1 8">Cytoplasm</location>
    </subcellularLocation>
</comment>
<evidence type="ECO:0000313" key="10">
    <source>
        <dbReference type="EMBL" id="UOB17730.1"/>
    </source>
</evidence>
<dbReference type="InterPro" id="IPR012795">
    <property type="entry name" value="tRNA_Ile_lys_synt_N"/>
</dbReference>
<evidence type="ECO:0000313" key="11">
    <source>
        <dbReference type="Proteomes" id="UP000831290"/>
    </source>
</evidence>